<dbReference type="NCBIfam" id="TIGR00266">
    <property type="entry name" value="TIGR00266 family protein"/>
    <property type="match status" value="1"/>
</dbReference>
<reference evidence="1" key="1">
    <citation type="journal article" date="2014" name="Genome Biol. Evol.">
        <title>Pangenome evidence for extensive interdomain horizontal transfer affecting lineage core and shell genes in uncultured planktonic thaumarchaeota and euryarchaeota.</title>
        <authorList>
            <person name="Deschamps P."/>
            <person name="Zivanovic Y."/>
            <person name="Moreira D."/>
            <person name="Rodriguez-Valera F."/>
            <person name="Lopez-Garcia P."/>
        </authorList>
    </citation>
    <scope>NUCLEOTIDE SEQUENCE</scope>
</reference>
<dbReference type="InterPro" id="IPR036983">
    <property type="entry name" value="AIM24_sf"/>
</dbReference>
<dbReference type="PANTHER" id="PTHR43657:SF1">
    <property type="entry name" value="ALTERED INHERITANCE OF MITOCHONDRIA PROTEIN 24, MITOCHONDRIAL"/>
    <property type="match status" value="1"/>
</dbReference>
<proteinExistence type="predicted"/>
<organism evidence="1">
    <name type="scientific">uncultured marine group II/III euryarchaeote KM3_190_A12</name>
    <dbReference type="NCBI Taxonomy" id="1457961"/>
    <lineage>
        <taxon>Archaea</taxon>
        <taxon>Methanobacteriati</taxon>
        <taxon>Methanobacteriota</taxon>
        <taxon>environmental samples</taxon>
    </lineage>
</organism>
<evidence type="ECO:0000313" key="1">
    <source>
        <dbReference type="EMBL" id="AIF06214.1"/>
    </source>
</evidence>
<dbReference type="InterPro" id="IPR016031">
    <property type="entry name" value="Trp_RNA-bd_attenuator-like_dom"/>
</dbReference>
<dbReference type="SUPFAM" id="SSF51219">
    <property type="entry name" value="TRAP-like"/>
    <property type="match status" value="1"/>
</dbReference>
<name>A0A075GR10_9EURY</name>
<accession>A0A075GR10</accession>
<protein>
    <recommendedName>
        <fullName evidence="2">TIGR00266 family protein</fullName>
    </recommendedName>
</protein>
<dbReference type="InterPro" id="IPR002838">
    <property type="entry name" value="AIM24"/>
</dbReference>
<dbReference type="AlphaFoldDB" id="A0A075GR10"/>
<dbReference type="PANTHER" id="PTHR43657">
    <property type="entry name" value="TRYPTOPHAN RNA-BINDING ATTENUATOR PROTEIN-LIKE PROTEIN"/>
    <property type="match status" value="1"/>
</dbReference>
<sequence>MRFEIEGNPDYGEVVVELGPGEELLAEPGAMSRMSSHMEAKSKRLGSFFGAIIRKLFGGESFFVGRFTHPDGGTVAIAPRLPGTVTHRQMNGDSVFLTAGAFLACTPGLTVKAKFGGLRALFSGEGAFLVEVSGTGDLFYNAYGGVVEQTVAGKFTVDTGHLVAFEQSLQYSIGGMGNLKSTFLSGEGLVIKFQGNGKVWVQTRTLDGLAGWLTPRL</sequence>
<dbReference type="EMBL" id="KF900763">
    <property type="protein sequence ID" value="AIF06214.1"/>
    <property type="molecule type" value="Genomic_DNA"/>
</dbReference>
<dbReference type="Pfam" id="PF01987">
    <property type="entry name" value="AIM24"/>
    <property type="match status" value="1"/>
</dbReference>
<evidence type="ECO:0008006" key="2">
    <source>
        <dbReference type="Google" id="ProtNLM"/>
    </source>
</evidence>
<dbReference type="Gene3D" id="3.60.160.10">
    <property type="entry name" value="Mitochondrial biogenesis AIM24"/>
    <property type="match status" value="1"/>
</dbReference>